<dbReference type="Gene3D" id="2.60.260.20">
    <property type="entry name" value="Urease metallochaperone UreE, N-terminal domain"/>
    <property type="match status" value="2"/>
</dbReference>
<sequence>MADHYATLGVSRNASQDEIQRAYRALARRHHPDLDPEPGADERFRVISEAYRVLSDPERRRRYDASRRGPVQARPGRVPVGDQVWVSAGAGFGTGFGFGPGDVLGGGGPIRGVDHEAELELTVEEVYRGGRRSITLPGARALRVEIPPGVTDGQRIALPGHGGAGVGRGAAGDLYLVVRIAPHDRYRVEGRDVVVELPLTPWEAALGATVGIDAPGGPTRVEVPPGTSSGRRLRLPGQGLPDHRGPAGDLCVEVRIEVPAALDETERRLFAELAAASTFNPRA</sequence>
<evidence type="ECO:0000313" key="5">
    <source>
        <dbReference type="Proteomes" id="UP000316628"/>
    </source>
</evidence>
<gene>
    <name evidence="4" type="ORF">FHX81_0608</name>
</gene>
<dbReference type="GO" id="GO:0051082">
    <property type="term" value="F:unfolded protein binding"/>
    <property type="evidence" value="ECO:0007669"/>
    <property type="project" value="InterPro"/>
</dbReference>
<dbReference type="Proteomes" id="UP000316628">
    <property type="component" value="Unassembled WGS sequence"/>
</dbReference>
<feature type="region of interest" description="Disordered" evidence="2">
    <location>
        <begin position="211"/>
        <end position="246"/>
    </location>
</feature>
<dbReference type="PANTHER" id="PTHR43096:SF52">
    <property type="entry name" value="DNAJ HOMOLOG 1, MITOCHONDRIAL-RELATED"/>
    <property type="match status" value="1"/>
</dbReference>
<dbReference type="AlphaFoldDB" id="A0A543J677"/>
<name>A0A543J677_9PSEU</name>
<dbReference type="GO" id="GO:0005737">
    <property type="term" value="C:cytoplasm"/>
    <property type="evidence" value="ECO:0007669"/>
    <property type="project" value="TreeGrafter"/>
</dbReference>
<evidence type="ECO:0000256" key="2">
    <source>
        <dbReference type="SAM" id="MobiDB-lite"/>
    </source>
</evidence>
<dbReference type="PROSITE" id="PS50076">
    <property type="entry name" value="DNAJ_2"/>
    <property type="match status" value="1"/>
</dbReference>
<keyword evidence="1" id="KW-0143">Chaperone</keyword>
<proteinExistence type="predicted"/>
<dbReference type="InterPro" id="IPR036869">
    <property type="entry name" value="J_dom_sf"/>
</dbReference>
<comment type="caution">
    <text evidence="4">The sequence shown here is derived from an EMBL/GenBank/DDBJ whole genome shotgun (WGS) entry which is preliminary data.</text>
</comment>
<dbReference type="GO" id="GO:0042026">
    <property type="term" value="P:protein refolding"/>
    <property type="evidence" value="ECO:0007669"/>
    <property type="project" value="TreeGrafter"/>
</dbReference>
<dbReference type="PRINTS" id="PR00625">
    <property type="entry name" value="JDOMAIN"/>
</dbReference>
<accession>A0A543J677</accession>
<reference evidence="4 5" key="1">
    <citation type="submission" date="2019-06" db="EMBL/GenBank/DDBJ databases">
        <title>Sequencing the genomes of 1000 actinobacteria strains.</title>
        <authorList>
            <person name="Klenk H.-P."/>
        </authorList>
    </citation>
    <scope>NUCLEOTIDE SEQUENCE [LARGE SCALE GENOMIC DNA]</scope>
    <source>
        <strain evidence="4 5">DSM 45456</strain>
    </source>
</reference>
<dbReference type="PANTHER" id="PTHR43096">
    <property type="entry name" value="DNAJ HOMOLOG 1, MITOCHONDRIAL-RELATED"/>
    <property type="match status" value="1"/>
</dbReference>
<dbReference type="CDD" id="cd10747">
    <property type="entry name" value="DnaJ_C"/>
    <property type="match status" value="1"/>
</dbReference>
<dbReference type="InterPro" id="IPR002939">
    <property type="entry name" value="DnaJ_C"/>
</dbReference>
<dbReference type="InterPro" id="IPR001623">
    <property type="entry name" value="DnaJ_domain"/>
</dbReference>
<dbReference type="RefSeq" id="WP_141975098.1">
    <property type="nucleotide sequence ID" value="NZ_VFPP01000001.1"/>
</dbReference>
<dbReference type="InterPro" id="IPR008971">
    <property type="entry name" value="HSP40/DnaJ_pept-bd"/>
</dbReference>
<evidence type="ECO:0000259" key="3">
    <source>
        <dbReference type="PROSITE" id="PS50076"/>
    </source>
</evidence>
<dbReference type="Pfam" id="PF01556">
    <property type="entry name" value="DnaJ_C"/>
    <property type="match status" value="1"/>
</dbReference>
<keyword evidence="5" id="KW-1185">Reference proteome</keyword>
<dbReference type="SUPFAM" id="SSF49493">
    <property type="entry name" value="HSP40/DnaJ peptide-binding domain"/>
    <property type="match status" value="2"/>
</dbReference>
<dbReference type="EMBL" id="VFPP01000001">
    <property type="protein sequence ID" value="TQM78345.1"/>
    <property type="molecule type" value="Genomic_DNA"/>
</dbReference>
<dbReference type="SMART" id="SM00271">
    <property type="entry name" value="DnaJ"/>
    <property type="match status" value="1"/>
</dbReference>
<organism evidence="4 5">
    <name type="scientific">Saccharothrix saharensis</name>
    <dbReference type="NCBI Taxonomy" id="571190"/>
    <lineage>
        <taxon>Bacteria</taxon>
        <taxon>Bacillati</taxon>
        <taxon>Actinomycetota</taxon>
        <taxon>Actinomycetes</taxon>
        <taxon>Pseudonocardiales</taxon>
        <taxon>Pseudonocardiaceae</taxon>
        <taxon>Saccharothrix</taxon>
    </lineage>
</organism>
<dbReference type="OrthoDB" id="9779889at2"/>
<dbReference type="Pfam" id="PF00226">
    <property type="entry name" value="DnaJ"/>
    <property type="match status" value="1"/>
</dbReference>
<dbReference type="FunFam" id="2.60.260.20:FF:000013">
    <property type="entry name" value="DnaJ subfamily B member 11"/>
    <property type="match status" value="1"/>
</dbReference>
<dbReference type="GO" id="GO:0003677">
    <property type="term" value="F:DNA binding"/>
    <property type="evidence" value="ECO:0007669"/>
    <property type="project" value="UniProtKB-KW"/>
</dbReference>
<dbReference type="CDD" id="cd06257">
    <property type="entry name" value="DnaJ"/>
    <property type="match status" value="1"/>
</dbReference>
<keyword evidence="4" id="KW-0238">DNA-binding</keyword>
<evidence type="ECO:0000256" key="1">
    <source>
        <dbReference type="ARBA" id="ARBA00023186"/>
    </source>
</evidence>
<dbReference type="SUPFAM" id="SSF46565">
    <property type="entry name" value="Chaperone J-domain"/>
    <property type="match status" value="1"/>
</dbReference>
<dbReference type="Gene3D" id="1.10.287.110">
    <property type="entry name" value="DnaJ domain"/>
    <property type="match status" value="1"/>
</dbReference>
<evidence type="ECO:0000313" key="4">
    <source>
        <dbReference type="EMBL" id="TQM78345.1"/>
    </source>
</evidence>
<feature type="domain" description="J" evidence="3">
    <location>
        <begin position="3"/>
        <end position="67"/>
    </location>
</feature>
<protein>
    <submittedName>
        <fullName evidence="4">Curved DNA-binding protein</fullName>
    </submittedName>
</protein>